<feature type="region of interest" description="Disordered" evidence="1">
    <location>
        <begin position="1"/>
        <end position="75"/>
    </location>
</feature>
<comment type="caution">
    <text evidence="2">The sequence shown here is derived from an EMBL/GenBank/DDBJ whole genome shotgun (WGS) entry which is preliminary data.</text>
</comment>
<keyword evidence="3" id="KW-1185">Reference proteome</keyword>
<feature type="region of interest" description="Disordered" evidence="1">
    <location>
        <begin position="87"/>
        <end position="125"/>
    </location>
</feature>
<accession>A0ABD1XZE3</accession>
<name>A0ABD1XZE3_9MARC</name>
<dbReference type="Proteomes" id="UP001605036">
    <property type="component" value="Unassembled WGS sequence"/>
</dbReference>
<feature type="compositionally biased region" description="Basic residues" evidence="1">
    <location>
        <begin position="57"/>
        <end position="68"/>
    </location>
</feature>
<proteinExistence type="predicted"/>
<reference evidence="2 3" key="1">
    <citation type="submission" date="2024-09" db="EMBL/GenBank/DDBJ databases">
        <title>Chromosome-scale assembly of Riccia fluitans.</title>
        <authorList>
            <person name="Paukszto L."/>
            <person name="Sawicki J."/>
            <person name="Karawczyk K."/>
            <person name="Piernik-Szablinska J."/>
            <person name="Szczecinska M."/>
            <person name="Mazdziarz M."/>
        </authorList>
    </citation>
    <scope>NUCLEOTIDE SEQUENCE [LARGE SCALE GENOMIC DNA]</scope>
    <source>
        <strain evidence="2">Rf_01</strain>
        <tissue evidence="2">Aerial parts of the thallus</tissue>
    </source>
</reference>
<evidence type="ECO:0000256" key="1">
    <source>
        <dbReference type="SAM" id="MobiDB-lite"/>
    </source>
</evidence>
<protein>
    <submittedName>
        <fullName evidence="2">Uncharacterized protein</fullName>
    </submittedName>
</protein>
<organism evidence="2 3">
    <name type="scientific">Riccia fluitans</name>
    <dbReference type="NCBI Taxonomy" id="41844"/>
    <lineage>
        <taxon>Eukaryota</taxon>
        <taxon>Viridiplantae</taxon>
        <taxon>Streptophyta</taxon>
        <taxon>Embryophyta</taxon>
        <taxon>Marchantiophyta</taxon>
        <taxon>Marchantiopsida</taxon>
        <taxon>Marchantiidae</taxon>
        <taxon>Marchantiales</taxon>
        <taxon>Ricciaceae</taxon>
        <taxon>Riccia</taxon>
    </lineage>
</organism>
<evidence type="ECO:0000313" key="3">
    <source>
        <dbReference type="Proteomes" id="UP001605036"/>
    </source>
</evidence>
<dbReference type="AlphaFoldDB" id="A0ABD1XZE3"/>
<gene>
    <name evidence="2" type="ORF">R1flu_000008</name>
</gene>
<sequence length="125" mass="13155">MDGAEARDLYPAIAGDAREAPMRPSGRQSVARLAASGAPPTAPENPEERVLSAPGRTHNRIRSPRPRRAVGGLPELLARRGRTVACLSGEGRRMRPGGPQNPPGALPRAVNGRLRTGTDKGNPTV</sequence>
<dbReference type="EMBL" id="JBHFFA010000006">
    <property type="protein sequence ID" value="KAL2619803.1"/>
    <property type="molecule type" value="Genomic_DNA"/>
</dbReference>
<evidence type="ECO:0000313" key="2">
    <source>
        <dbReference type="EMBL" id="KAL2619803.1"/>
    </source>
</evidence>